<feature type="transmembrane region" description="Helical" evidence="1">
    <location>
        <begin position="163"/>
        <end position="191"/>
    </location>
</feature>
<comment type="caution">
    <text evidence="2">The sequence shown here is derived from an EMBL/GenBank/DDBJ whole genome shotgun (WGS) entry which is preliminary data.</text>
</comment>
<dbReference type="OrthoDB" id="9788195at2"/>
<gene>
    <name evidence="2" type="ORF">D3P09_23110</name>
</gene>
<feature type="transmembrane region" description="Helical" evidence="1">
    <location>
        <begin position="40"/>
        <end position="64"/>
    </location>
</feature>
<keyword evidence="1" id="KW-0472">Membrane</keyword>
<keyword evidence="3" id="KW-1185">Reference proteome</keyword>
<feature type="transmembrane region" description="Helical" evidence="1">
    <location>
        <begin position="79"/>
        <end position="97"/>
    </location>
</feature>
<name>A0A3A6PBL9_9BACL</name>
<sequence>MGMVEGSAQNIRTRRLAMDYASLYWTFIRINIKAKTEYRAAFLLTFLSRGIVWSTEFALIWVLLYKFQSIAGWGQYEVMFLYALNLTSYSLAAFFCFHPFTKLPAKIQSGEFDELLTKPMNPLLYLMSREFTASYFSNVAFGMLFIGICISQLKLSLSAWDFFFLFITLVGGTLIQAAAFIYTAIPSFWMVRNTSIAQLLLFDFKDFIRYPVSIYPASIQIVLTLIVPYAFINFYPAQYFLGKQDFLMFHPLFQYLTLAVGSVLFAGALLLWNWGIKQYHSTGS</sequence>
<dbReference type="InterPro" id="IPR010390">
    <property type="entry name" value="ABC-2_transporter-like"/>
</dbReference>
<feature type="transmembrane region" description="Helical" evidence="1">
    <location>
        <begin position="135"/>
        <end position="157"/>
    </location>
</feature>
<feature type="transmembrane region" description="Helical" evidence="1">
    <location>
        <begin position="252"/>
        <end position="272"/>
    </location>
</feature>
<protein>
    <recommendedName>
        <fullName evidence="4">ABC transporter permease</fullName>
    </recommendedName>
</protein>
<dbReference type="Proteomes" id="UP000267798">
    <property type="component" value="Unassembled WGS sequence"/>
</dbReference>
<keyword evidence="1" id="KW-1133">Transmembrane helix</keyword>
<evidence type="ECO:0000313" key="2">
    <source>
        <dbReference type="EMBL" id="RJX37250.1"/>
    </source>
</evidence>
<reference evidence="2 3" key="1">
    <citation type="submission" date="2018-09" db="EMBL/GenBank/DDBJ databases">
        <title>Paenibacillus aracenensis nov. sp. isolated from a cave in southern Spain.</title>
        <authorList>
            <person name="Jurado V."/>
            <person name="Gutierrez-Patricio S."/>
            <person name="Gonzalez-Pimentel J.L."/>
            <person name="Miller A.Z."/>
            <person name="Laiz L."/>
            <person name="Saiz-Jimenez C."/>
        </authorList>
    </citation>
    <scope>NUCLEOTIDE SEQUENCE [LARGE SCALE GENOMIC DNA]</scope>
    <source>
        <strain evidence="2 3">JCM 19203</strain>
    </source>
</reference>
<dbReference type="AlphaFoldDB" id="A0A3A6PBL9"/>
<evidence type="ECO:0008006" key="4">
    <source>
        <dbReference type="Google" id="ProtNLM"/>
    </source>
</evidence>
<keyword evidence="1" id="KW-0812">Transmembrane</keyword>
<feature type="transmembrane region" description="Helical" evidence="1">
    <location>
        <begin position="212"/>
        <end position="232"/>
    </location>
</feature>
<evidence type="ECO:0000313" key="3">
    <source>
        <dbReference type="Proteomes" id="UP000267798"/>
    </source>
</evidence>
<organism evidence="2 3">
    <name type="scientific">Paenibacillus pinisoli</name>
    <dbReference type="NCBI Taxonomy" id="1276110"/>
    <lineage>
        <taxon>Bacteria</taxon>
        <taxon>Bacillati</taxon>
        <taxon>Bacillota</taxon>
        <taxon>Bacilli</taxon>
        <taxon>Bacillales</taxon>
        <taxon>Paenibacillaceae</taxon>
        <taxon>Paenibacillus</taxon>
    </lineage>
</organism>
<accession>A0A3A6PBL9</accession>
<dbReference type="EMBL" id="QXQB01000006">
    <property type="protein sequence ID" value="RJX37250.1"/>
    <property type="molecule type" value="Genomic_DNA"/>
</dbReference>
<dbReference type="Pfam" id="PF06182">
    <property type="entry name" value="ABC2_membrane_6"/>
    <property type="match status" value="1"/>
</dbReference>
<evidence type="ECO:0000256" key="1">
    <source>
        <dbReference type="SAM" id="Phobius"/>
    </source>
</evidence>
<dbReference type="PANTHER" id="PTHR36833:SF1">
    <property type="entry name" value="INTEGRAL MEMBRANE TRANSPORT PROTEIN"/>
    <property type="match status" value="1"/>
</dbReference>
<proteinExistence type="predicted"/>
<dbReference type="PANTHER" id="PTHR36833">
    <property type="entry name" value="SLR0610 PROTEIN-RELATED"/>
    <property type="match status" value="1"/>
</dbReference>